<dbReference type="InterPro" id="IPR036236">
    <property type="entry name" value="Znf_C2H2_sf"/>
</dbReference>
<dbReference type="GO" id="GO:0008270">
    <property type="term" value="F:zinc ion binding"/>
    <property type="evidence" value="ECO:0007669"/>
    <property type="project" value="UniProtKB-KW"/>
</dbReference>
<comment type="caution">
    <text evidence="8">The sequence shown here is derived from an EMBL/GenBank/DDBJ whole genome shotgun (WGS) entry which is preliminary data.</text>
</comment>
<sequence length="223" mass="25182">MSDAPVSRSSSSLYDVSSHGLGHNHTIPFTMHNDLGFPVRDFNMEPLPPNSVVISGSPFYYPPWQLGVPLQDGSIVPRPIVNYDLEMRPNLHMPTSHHSDQIATAGSPYGHLPSNATLTTPTLPVEAQSMKTRQETRANNNKESGKNQRLAQRCKWEGCTVMKCFNREADLLRHVRTIHIAPRSYRCNVDGCFKCFNRGDNLKEHMLKVHDCDLQGQEYRLTL</sequence>
<dbReference type="GO" id="GO:0045944">
    <property type="term" value="P:positive regulation of transcription by RNA polymerase II"/>
    <property type="evidence" value="ECO:0007669"/>
    <property type="project" value="UniProtKB-ARBA"/>
</dbReference>
<gene>
    <name evidence="8" type="ORF">AARAC_003716</name>
</gene>
<dbReference type="AlphaFoldDB" id="A0A2G7FMP7"/>
<dbReference type="GO" id="GO:0005634">
    <property type="term" value="C:nucleus"/>
    <property type="evidence" value="ECO:0007669"/>
    <property type="project" value="UniProtKB-ARBA"/>
</dbReference>
<evidence type="ECO:0000259" key="7">
    <source>
        <dbReference type="PROSITE" id="PS50157"/>
    </source>
</evidence>
<keyword evidence="4" id="KW-0862">Zinc</keyword>
<evidence type="ECO:0000256" key="6">
    <source>
        <dbReference type="SAM" id="MobiDB-lite"/>
    </source>
</evidence>
<dbReference type="STRING" id="656916.A0A2G7FMP7"/>
<name>A0A2G7FMP7_9EURO</name>
<proteinExistence type="predicted"/>
<evidence type="ECO:0000313" key="8">
    <source>
        <dbReference type="EMBL" id="PIG81888.1"/>
    </source>
</evidence>
<accession>A0A2G7FMP7</accession>
<dbReference type="Proteomes" id="UP000231358">
    <property type="component" value="Unassembled WGS sequence"/>
</dbReference>
<dbReference type="InterPro" id="IPR013087">
    <property type="entry name" value="Znf_C2H2_type"/>
</dbReference>
<dbReference type="PANTHER" id="PTHR19818:SF139">
    <property type="entry name" value="PAIR-RULE PROTEIN ODD-PAIRED"/>
    <property type="match status" value="1"/>
</dbReference>
<dbReference type="SUPFAM" id="SSF57667">
    <property type="entry name" value="beta-beta-alpha zinc fingers"/>
    <property type="match status" value="1"/>
</dbReference>
<dbReference type="Pfam" id="PF00096">
    <property type="entry name" value="zf-C2H2"/>
    <property type="match status" value="1"/>
</dbReference>
<dbReference type="PROSITE" id="PS50157">
    <property type="entry name" value="ZINC_FINGER_C2H2_2"/>
    <property type="match status" value="1"/>
</dbReference>
<dbReference type="EMBL" id="NEXV01000535">
    <property type="protein sequence ID" value="PIG81888.1"/>
    <property type="molecule type" value="Genomic_DNA"/>
</dbReference>
<dbReference type="Gene3D" id="3.30.160.60">
    <property type="entry name" value="Classic Zinc Finger"/>
    <property type="match status" value="2"/>
</dbReference>
<keyword evidence="2" id="KW-0677">Repeat</keyword>
<keyword evidence="1" id="KW-0479">Metal-binding</keyword>
<keyword evidence="9" id="KW-1185">Reference proteome</keyword>
<evidence type="ECO:0000256" key="2">
    <source>
        <dbReference type="ARBA" id="ARBA00022737"/>
    </source>
</evidence>
<evidence type="ECO:0000256" key="3">
    <source>
        <dbReference type="ARBA" id="ARBA00022771"/>
    </source>
</evidence>
<evidence type="ECO:0000256" key="4">
    <source>
        <dbReference type="ARBA" id="ARBA00022833"/>
    </source>
</evidence>
<keyword evidence="3 5" id="KW-0863">Zinc-finger</keyword>
<organism evidence="8 9">
    <name type="scientific">Aspergillus arachidicola</name>
    <dbReference type="NCBI Taxonomy" id="656916"/>
    <lineage>
        <taxon>Eukaryota</taxon>
        <taxon>Fungi</taxon>
        <taxon>Dikarya</taxon>
        <taxon>Ascomycota</taxon>
        <taxon>Pezizomycotina</taxon>
        <taxon>Eurotiomycetes</taxon>
        <taxon>Eurotiomycetidae</taxon>
        <taxon>Eurotiales</taxon>
        <taxon>Aspergillaceae</taxon>
        <taxon>Aspergillus</taxon>
        <taxon>Aspergillus subgen. Circumdati</taxon>
    </lineage>
</organism>
<protein>
    <recommendedName>
        <fullName evidence="7">C2H2-type domain-containing protein</fullName>
    </recommendedName>
</protein>
<dbReference type="PROSITE" id="PS00028">
    <property type="entry name" value="ZINC_FINGER_C2H2_1"/>
    <property type="match status" value="1"/>
</dbReference>
<evidence type="ECO:0000256" key="1">
    <source>
        <dbReference type="ARBA" id="ARBA00022723"/>
    </source>
</evidence>
<evidence type="ECO:0000313" key="9">
    <source>
        <dbReference type="Proteomes" id="UP000231358"/>
    </source>
</evidence>
<dbReference type="GO" id="GO:0000978">
    <property type="term" value="F:RNA polymerase II cis-regulatory region sequence-specific DNA binding"/>
    <property type="evidence" value="ECO:0007669"/>
    <property type="project" value="TreeGrafter"/>
</dbReference>
<reference evidence="8 9" key="1">
    <citation type="submission" date="2017-05" db="EMBL/GenBank/DDBJ databases">
        <title>Genome sequence for an aflatoxigenic pathogen of Argentinian peanut, Aspergillus arachidicola.</title>
        <authorList>
            <person name="Moore G."/>
            <person name="Beltz S.B."/>
            <person name="Mack B.M."/>
        </authorList>
    </citation>
    <scope>NUCLEOTIDE SEQUENCE [LARGE SCALE GENOMIC DNA]</scope>
    <source>
        <strain evidence="8 9">CBS 117610</strain>
    </source>
</reference>
<dbReference type="GO" id="GO:0000981">
    <property type="term" value="F:DNA-binding transcription factor activity, RNA polymerase II-specific"/>
    <property type="evidence" value="ECO:0007669"/>
    <property type="project" value="TreeGrafter"/>
</dbReference>
<dbReference type="PANTHER" id="PTHR19818">
    <property type="entry name" value="ZINC FINGER PROTEIN ZIC AND GLI"/>
    <property type="match status" value="1"/>
</dbReference>
<feature type="domain" description="C2H2-type" evidence="7">
    <location>
        <begin position="185"/>
        <end position="210"/>
    </location>
</feature>
<dbReference type="SMART" id="SM00355">
    <property type="entry name" value="ZnF_C2H2"/>
    <property type="match status" value="2"/>
</dbReference>
<feature type="region of interest" description="Disordered" evidence="6">
    <location>
        <begin position="95"/>
        <end position="119"/>
    </location>
</feature>
<evidence type="ECO:0000256" key="5">
    <source>
        <dbReference type="PROSITE-ProRule" id="PRU00042"/>
    </source>
</evidence>
<dbReference type="InterPro" id="IPR050329">
    <property type="entry name" value="GLI_C2H2-zinc-finger"/>
</dbReference>